<feature type="transmembrane region" description="Helical" evidence="1">
    <location>
        <begin position="120"/>
        <end position="140"/>
    </location>
</feature>
<feature type="transmembrane region" description="Helical" evidence="1">
    <location>
        <begin position="258"/>
        <end position="281"/>
    </location>
</feature>
<organism evidence="2 3">
    <name type="scientific">Chironomus riparius</name>
    <dbReference type="NCBI Taxonomy" id="315576"/>
    <lineage>
        <taxon>Eukaryota</taxon>
        <taxon>Metazoa</taxon>
        <taxon>Ecdysozoa</taxon>
        <taxon>Arthropoda</taxon>
        <taxon>Hexapoda</taxon>
        <taxon>Insecta</taxon>
        <taxon>Pterygota</taxon>
        <taxon>Neoptera</taxon>
        <taxon>Endopterygota</taxon>
        <taxon>Diptera</taxon>
        <taxon>Nematocera</taxon>
        <taxon>Chironomoidea</taxon>
        <taxon>Chironomidae</taxon>
        <taxon>Chironominae</taxon>
        <taxon>Chironomus</taxon>
    </lineage>
</organism>
<accession>A0A9N9RYM2</accession>
<feature type="transmembrane region" description="Helical" evidence="1">
    <location>
        <begin position="85"/>
        <end position="108"/>
    </location>
</feature>
<protein>
    <submittedName>
        <fullName evidence="2">Uncharacterized protein</fullName>
    </submittedName>
</protein>
<keyword evidence="1" id="KW-1133">Transmembrane helix</keyword>
<dbReference type="AlphaFoldDB" id="A0A9N9RYM2"/>
<proteinExistence type="predicted"/>
<feature type="transmembrane region" description="Helical" evidence="1">
    <location>
        <begin position="160"/>
        <end position="184"/>
    </location>
</feature>
<evidence type="ECO:0000313" key="2">
    <source>
        <dbReference type="EMBL" id="CAG9805831.1"/>
    </source>
</evidence>
<dbReference type="EMBL" id="OU895878">
    <property type="protein sequence ID" value="CAG9805831.1"/>
    <property type="molecule type" value="Genomic_DNA"/>
</dbReference>
<keyword evidence="1" id="KW-0812">Transmembrane</keyword>
<dbReference type="Proteomes" id="UP001153620">
    <property type="component" value="Chromosome 2"/>
</dbReference>
<feature type="transmembrane region" description="Helical" evidence="1">
    <location>
        <begin position="216"/>
        <end position="238"/>
    </location>
</feature>
<keyword evidence="1" id="KW-0472">Membrane</keyword>
<evidence type="ECO:0000313" key="3">
    <source>
        <dbReference type="Proteomes" id="UP001153620"/>
    </source>
</evidence>
<gene>
    <name evidence="2" type="ORF">CHIRRI_LOCUS8699</name>
</gene>
<sequence length="379" mass="43479">MRSKNSTSIFEKQIFAIYSVLMKGLKALVMFDSVKNKFLFCLPLLGGCFFIGAASSFFGAFFLVFTLYTLPFERLAHCQLLSYTYFTIFLTLLIIYYVGLIFAGYQTMYGVITRKHTKMFPMLAALIVHPMLVFPYNYVYVFNLNVIFYDNQYASYRNTFLAINGYCVYIFATFFAGYFAYCIINGIRMIESGQKTKSSQNFSIEKILEKLNFKTFFGLLPLETGALVIATTSVILGITFMFSLRFTRSYFYNIYLNIAYYICISIVGIFYAALVIGGILMAQGVERKDPKKIRPLMVALFIQPALTLFFYGAYGITSNYQIDYDMATVYAILTILDVYFGFCIKNLLKAGYEPEVVNHISYERIENLDDVTFDVSMLT</sequence>
<evidence type="ECO:0000256" key="1">
    <source>
        <dbReference type="SAM" id="Phobius"/>
    </source>
</evidence>
<keyword evidence="3" id="KW-1185">Reference proteome</keyword>
<reference evidence="2" key="1">
    <citation type="submission" date="2022-01" db="EMBL/GenBank/DDBJ databases">
        <authorList>
            <person name="King R."/>
        </authorList>
    </citation>
    <scope>NUCLEOTIDE SEQUENCE</scope>
</reference>
<feature type="transmembrane region" description="Helical" evidence="1">
    <location>
        <begin position="293"/>
        <end position="314"/>
    </location>
</feature>
<feature type="transmembrane region" description="Helical" evidence="1">
    <location>
        <begin position="38"/>
        <end position="65"/>
    </location>
</feature>
<name>A0A9N9RYM2_9DIPT</name>
<feature type="transmembrane region" description="Helical" evidence="1">
    <location>
        <begin position="326"/>
        <end position="344"/>
    </location>
</feature>
<reference evidence="2" key="2">
    <citation type="submission" date="2022-10" db="EMBL/GenBank/DDBJ databases">
        <authorList>
            <consortium name="ENA_rothamsted_submissions"/>
            <consortium name="culmorum"/>
            <person name="King R."/>
        </authorList>
    </citation>
    <scope>NUCLEOTIDE SEQUENCE</scope>
</reference>